<proteinExistence type="predicted"/>
<sequence length="114" mass="12286">MPIIRNIKTKQKKNGTSYQVTVTVGEDTTNSVKTVDVYIPAVSGQPDPEPENVTLNYSGTSGEDRIFSYEDLGFSSNAAGLTYEMTATMKNNTGGTIGTPVAEPVLVEEYNEEA</sequence>
<name>A0A915YFJ5_9BACT</name>
<accession>A0A915YFJ5</accession>
<dbReference type="KEGG" id="aup:AsAng_0028200"/>
<reference evidence="1" key="1">
    <citation type="submission" date="2022-09" db="EMBL/GenBank/DDBJ databases">
        <title>Aureispira anguillicida sp. nov., isolated from Leptocephalus of Japanese eel Anguilla japonica.</title>
        <authorList>
            <person name="Yuasa K."/>
            <person name="Mekata T."/>
            <person name="Ikunari K."/>
        </authorList>
    </citation>
    <scope>NUCLEOTIDE SEQUENCE</scope>
    <source>
        <strain evidence="1">EL160426</strain>
    </source>
</reference>
<dbReference type="AlphaFoldDB" id="A0A915YFJ5"/>
<organism evidence="1 2">
    <name type="scientific">Aureispira anguillae</name>
    <dbReference type="NCBI Taxonomy" id="2864201"/>
    <lineage>
        <taxon>Bacteria</taxon>
        <taxon>Pseudomonadati</taxon>
        <taxon>Bacteroidota</taxon>
        <taxon>Saprospiria</taxon>
        <taxon>Saprospirales</taxon>
        <taxon>Saprospiraceae</taxon>
        <taxon>Aureispira</taxon>
    </lineage>
</organism>
<dbReference type="Proteomes" id="UP001060919">
    <property type="component" value="Chromosome"/>
</dbReference>
<protein>
    <submittedName>
        <fullName evidence="1">Uncharacterized protein</fullName>
    </submittedName>
</protein>
<evidence type="ECO:0000313" key="1">
    <source>
        <dbReference type="EMBL" id="BDS12105.1"/>
    </source>
</evidence>
<dbReference type="EMBL" id="AP026867">
    <property type="protein sequence ID" value="BDS12105.1"/>
    <property type="molecule type" value="Genomic_DNA"/>
</dbReference>
<evidence type="ECO:0000313" key="2">
    <source>
        <dbReference type="Proteomes" id="UP001060919"/>
    </source>
</evidence>
<gene>
    <name evidence="1" type="ORF">AsAng_0028200</name>
</gene>
<keyword evidence="2" id="KW-1185">Reference proteome</keyword>
<dbReference type="RefSeq" id="WP_264793218.1">
    <property type="nucleotide sequence ID" value="NZ_AP026867.1"/>
</dbReference>